<dbReference type="RefSeq" id="WP_006546204.1">
    <property type="nucleotide sequence ID" value="NZ_DS999540.1"/>
</dbReference>
<comment type="caution">
    <text evidence="7">The sequence shown here is derived from an EMBL/GenBank/DDBJ whole genome shotgun (WGS) entry which is preliminary data.</text>
</comment>
<evidence type="ECO:0000256" key="3">
    <source>
        <dbReference type="ARBA" id="ARBA00022801"/>
    </source>
</evidence>
<accession>C0W1Q6</accession>
<keyword evidence="4" id="KW-0460">Magnesium</keyword>
<dbReference type="AlphaFoldDB" id="C0W1Q6"/>
<gene>
    <name evidence="7" type="ORF">HMPREF0044_1346</name>
</gene>
<feature type="domain" description="Nudix hydrolase" evidence="6">
    <location>
        <begin position="19"/>
        <end position="165"/>
    </location>
</feature>
<dbReference type="PRINTS" id="PR00502">
    <property type="entry name" value="NUDIXFAMILY"/>
</dbReference>
<evidence type="ECO:0000259" key="6">
    <source>
        <dbReference type="PROSITE" id="PS51462"/>
    </source>
</evidence>
<dbReference type="STRING" id="525245.HMPREF0044_1346"/>
<name>C0W1Q6_9ACTO</name>
<dbReference type="eggNOG" id="COG0494">
    <property type="taxonomic scope" value="Bacteria"/>
</dbReference>
<evidence type="ECO:0000256" key="1">
    <source>
        <dbReference type="ARBA" id="ARBA00001946"/>
    </source>
</evidence>
<dbReference type="InterPro" id="IPR000086">
    <property type="entry name" value="NUDIX_hydrolase_dom"/>
</dbReference>
<dbReference type="Gene3D" id="3.90.79.10">
    <property type="entry name" value="Nucleoside Triphosphate Pyrophosphohydrolase"/>
    <property type="match status" value="1"/>
</dbReference>
<dbReference type="PANTHER" id="PTHR43046:SF12">
    <property type="entry name" value="GDP-MANNOSE MANNOSYL HYDROLASE"/>
    <property type="match status" value="1"/>
</dbReference>
<dbReference type="InterPro" id="IPR020476">
    <property type="entry name" value="Nudix_hydrolase"/>
</dbReference>
<sequence length="181" mass="21116">MKQTLWTENEWEIAPDGIPTRHAARVIIISEDGHTFLMNGHDRLNPNYHWWFTVGGGIDPGETAQQAAVREMREETGWEISETQLIGPVIERIGKFEFTDRVRRQIEYIYLVYTPRFNTDNSGWTRTENQLIDAAQWIPIHELQQLGETGLIFPPELKNLIPEIYSNGWDETCVKINEYNE</sequence>
<dbReference type="GO" id="GO:0016787">
    <property type="term" value="F:hydrolase activity"/>
    <property type="evidence" value="ECO:0007669"/>
    <property type="project" value="UniProtKB-KW"/>
</dbReference>
<evidence type="ECO:0000313" key="8">
    <source>
        <dbReference type="Proteomes" id="UP000010301"/>
    </source>
</evidence>
<dbReference type="Pfam" id="PF00293">
    <property type="entry name" value="NUDIX"/>
    <property type="match status" value="1"/>
</dbReference>
<organism evidence="7 8">
    <name type="scientific">Gleimia coleocanis DSM 15436</name>
    <dbReference type="NCBI Taxonomy" id="525245"/>
    <lineage>
        <taxon>Bacteria</taxon>
        <taxon>Bacillati</taxon>
        <taxon>Actinomycetota</taxon>
        <taxon>Actinomycetes</taxon>
        <taxon>Actinomycetales</taxon>
        <taxon>Actinomycetaceae</taxon>
        <taxon>Gleimia</taxon>
    </lineage>
</organism>
<dbReference type="PROSITE" id="PS51462">
    <property type="entry name" value="NUDIX"/>
    <property type="match status" value="1"/>
</dbReference>
<evidence type="ECO:0000256" key="2">
    <source>
        <dbReference type="ARBA" id="ARBA00005582"/>
    </source>
</evidence>
<evidence type="ECO:0000256" key="5">
    <source>
        <dbReference type="RuleBase" id="RU003476"/>
    </source>
</evidence>
<dbReference type="HOGENOM" id="CLU_100874_0_0_11"/>
<dbReference type="PROSITE" id="PS00893">
    <property type="entry name" value="NUDIX_BOX"/>
    <property type="match status" value="1"/>
</dbReference>
<evidence type="ECO:0000313" key="7">
    <source>
        <dbReference type="EMBL" id="EEH63422.1"/>
    </source>
</evidence>
<dbReference type="InterPro" id="IPR015797">
    <property type="entry name" value="NUDIX_hydrolase-like_dom_sf"/>
</dbReference>
<evidence type="ECO:0000256" key="4">
    <source>
        <dbReference type="ARBA" id="ARBA00022842"/>
    </source>
</evidence>
<dbReference type="SUPFAM" id="SSF55811">
    <property type="entry name" value="Nudix"/>
    <property type="match status" value="1"/>
</dbReference>
<dbReference type="CDD" id="cd04685">
    <property type="entry name" value="NUDIX_Hydrolase"/>
    <property type="match status" value="1"/>
</dbReference>
<keyword evidence="8" id="KW-1185">Reference proteome</keyword>
<dbReference type="InterPro" id="IPR020084">
    <property type="entry name" value="NUDIX_hydrolase_CS"/>
</dbReference>
<proteinExistence type="inferred from homology"/>
<dbReference type="EMBL" id="ACFG01000034">
    <property type="protein sequence ID" value="EEH63422.1"/>
    <property type="molecule type" value="Genomic_DNA"/>
</dbReference>
<keyword evidence="3 5" id="KW-0378">Hydrolase</keyword>
<comment type="similarity">
    <text evidence="2 5">Belongs to the Nudix hydrolase family.</text>
</comment>
<protein>
    <submittedName>
        <fullName evidence="7">Hydrolase, NUDIX family</fullName>
    </submittedName>
</protein>
<reference evidence="7 8" key="1">
    <citation type="submission" date="2009-01" db="EMBL/GenBank/DDBJ databases">
        <authorList>
            <person name="Qin X."/>
            <person name="Bachman B."/>
            <person name="Battles P."/>
            <person name="Bell A."/>
            <person name="Bess C."/>
            <person name="Bickham C."/>
            <person name="Chaboub L."/>
            <person name="Chen D."/>
            <person name="Coyle M."/>
            <person name="Deiros D.R."/>
            <person name="Dinh H."/>
            <person name="Forbes L."/>
            <person name="Fowler G."/>
            <person name="Francisco L."/>
            <person name="Fu Q."/>
            <person name="Gubbala S."/>
            <person name="Hale W."/>
            <person name="Han Y."/>
            <person name="Hemphill L."/>
            <person name="Highlander S.K."/>
            <person name="Hirani K."/>
            <person name="Hogues M."/>
            <person name="Jackson L."/>
            <person name="Jakkamsetti A."/>
            <person name="Javaid M."/>
            <person name="Jiang H."/>
            <person name="Korchina V."/>
            <person name="Kovar C."/>
            <person name="Lara F."/>
            <person name="Lee S."/>
            <person name="Mata R."/>
            <person name="Mathew T."/>
            <person name="Moen C."/>
            <person name="Morales K."/>
            <person name="Munidasa M."/>
            <person name="Nazareth L."/>
            <person name="Ngo R."/>
            <person name="Nguyen L."/>
            <person name="Okwuonu G."/>
            <person name="Ongeri F."/>
            <person name="Patil S."/>
            <person name="Petrosino J."/>
            <person name="Pham C."/>
            <person name="Pham P."/>
            <person name="Pu L.-L."/>
            <person name="Puazo M."/>
            <person name="Raj R."/>
            <person name="Reid J."/>
            <person name="Rouhana J."/>
            <person name="Saada N."/>
            <person name="Shang Y."/>
            <person name="Simmons D."/>
            <person name="Thornton R."/>
            <person name="Warren J."/>
            <person name="Weissenberger G."/>
            <person name="Zhang J."/>
            <person name="Zhang L."/>
            <person name="Zhou C."/>
            <person name="Zhu D."/>
            <person name="Muzny D."/>
            <person name="Worley K."/>
            <person name="Gibbs R."/>
        </authorList>
    </citation>
    <scope>NUCLEOTIDE SEQUENCE [LARGE SCALE GENOMIC DNA]</scope>
    <source>
        <strain evidence="7 8">DSM 15436</strain>
    </source>
</reference>
<dbReference type="OrthoDB" id="9804442at2"/>
<dbReference type="Proteomes" id="UP000010301">
    <property type="component" value="Unassembled WGS sequence"/>
</dbReference>
<comment type="cofactor">
    <cofactor evidence="1">
        <name>Mg(2+)</name>
        <dbReference type="ChEBI" id="CHEBI:18420"/>
    </cofactor>
</comment>
<dbReference type="PANTHER" id="PTHR43046">
    <property type="entry name" value="GDP-MANNOSE MANNOSYL HYDROLASE"/>
    <property type="match status" value="1"/>
</dbReference>